<dbReference type="GeneID" id="20643073"/>
<dbReference type="KEGG" id="psoj:PHYSODRAFT_308801"/>
<keyword evidence="3" id="KW-1185">Reference proteome</keyword>
<dbReference type="PANTHER" id="PTHR35396:SF1">
    <property type="entry name" value="SMALL SECRETED PROTEIN"/>
    <property type="match status" value="1"/>
</dbReference>
<proteinExistence type="predicted"/>
<dbReference type="OMA" id="SHNTHEK"/>
<protein>
    <recommendedName>
        <fullName evidence="4">Small secreted protein</fullName>
    </recommendedName>
</protein>
<reference evidence="2 3" key="1">
    <citation type="journal article" date="2006" name="Science">
        <title>Phytophthora genome sequences uncover evolutionary origins and mechanisms of pathogenesis.</title>
        <authorList>
            <person name="Tyler B.M."/>
            <person name="Tripathy S."/>
            <person name="Zhang X."/>
            <person name="Dehal P."/>
            <person name="Jiang R.H."/>
            <person name="Aerts A."/>
            <person name="Arredondo F.D."/>
            <person name="Baxter L."/>
            <person name="Bensasson D."/>
            <person name="Beynon J.L."/>
            <person name="Chapman J."/>
            <person name="Damasceno C.M."/>
            <person name="Dorrance A.E."/>
            <person name="Dou D."/>
            <person name="Dickerman A.W."/>
            <person name="Dubchak I.L."/>
            <person name="Garbelotto M."/>
            <person name="Gijzen M."/>
            <person name="Gordon S.G."/>
            <person name="Govers F."/>
            <person name="Grunwald N.J."/>
            <person name="Huang W."/>
            <person name="Ivors K.L."/>
            <person name="Jones R.W."/>
            <person name="Kamoun S."/>
            <person name="Krampis K."/>
            <person name="Lamour K.H."/>
            <person name="Lee M.K."/>
            <person name="McDonald W.H."/>
            <person name="Medina M."/>
            <person name="Meijer H.J."/>
            <person name="Nordberg E.K."/>
            <person name="Maclean D.J."/>
            <person name="Ospina-Giraldo M.D."/>
            <person name="Morris P.F."/>
            <person name="Phuntumart V."/>
            <person name="Putnam N.H."/>
            <person name="Rash S."/>
            <person name="Rose J.K."/>
            <person name="Sakihama Y."/>
            <person name="Salamov A.A."/>
            <person name="Savidor A."/>
            <person name="Scheuring C.F."/>
            <person name="Smith B.M."/>
            <person name="Sobral B.W."/>
            <person name="Terry A."/>
            <person name="Torto-Alalibo T.A."/>
            <person name="Win J."/>
            <person name="Xu Z."/>
            <person name="Zhang H."/>
            <person name="Grigoriev I.V."/>
            <person name="Rokhsar D.S."/>
            <person name="Boore J.L."/>
        </authorList>
    </citation>
    <scope>NUCLEOTIDE SEQUENCE [LARGE SCALE GENOMIC DNA]</scope>
    <source>
        <strain evidence="2 3">P6497</strain>
    </source>
</reference>
<dbReference type="Proteomes" id="UP000002640">
    <property type="component" value="Unassembled WGS sequence"/>
</dbReference>
<organism evidence="2 3">
    <name type="scientific">Phytophthora sojae (strain P6497)</name>
    <name type="common">Soybean stem and root rot agent</name>
    <name type="synonym">Phytophthora megasperma f. sp. glycines</name>
    <dbReference type="NCBI Taxonomy" id="1094619"/>
    <lineage>
        <taxon>Eukaryota</taxon>
        <taxon>Sar</taxon>
        <taxon>Stramenopiles</taxon>
        <taxon>Oomycota</taxon>
        <taxon>Peronosporomycetes</taxon>
        <taxon>Peronosporales</taxon>
        <taxon>Peronosporaceae</taxon>
        <taxon>Phytophthora</taxon>
    </lineage>
</organism>
<evidence type="ECO:0008006" key="4">
    <source>
        <dbReference type="Google" id="ProtNLM"/>
    </source>
</evidence>
<dbReference type="PANTHER" id="PTHR35396">
    <property type="entry name" value="SMALL SECRETED PROTEIN"/>
    <property type="match status" value="1"/>
</dbReference>
<evidence type="ECO:0000256" key="1">
    <source>
        <dbReference type="SAM" id="SignalP"/>
    </source>
</evidence>
<dbReference type="EMBL" id="JH159151">
    <property type="protein sequence ID" value="EGZ27675.1"/>
    <property type="molecule type" value="Genomic_DNA"/>
</dbReference>
<accession>G4YFU8</accession>
<name>G4YFU8_PHYSP</name>
<evidence type="ECO:0000313" key="3">
    <source>
        <dbReference type="Proteomes" id="UP000002640"/>
    </source>
</evidence>
<feature type="signal peptide" evidence="1">
    <location>
        <begin position="1"/>
        <end position="19"/>
    </location>
</feature>
<dbReference type="AlphaFoldDB" id="G4YFU8"/>
<evidence type="ECO:0000313" key="2">
    <source>
        <dbReference type="EMBL" id="EGZ27675.1"/>
    </source>
</evidence>
<feature type="chain" id="PRO_5003471233" description="Small secreted protein" evidence="1">
    <location>
        <begin position="20"/>
        <end position="133"/>
    </location>
</feature>
<dbReference type="STRING" id="1094619.G4YFU8"/>
<sequence length="133" mass="14252">MRCSIALVLLAAPPRVCDAGPGMCPKLHNCEATKVSTAIQAVECSHNTHEKQTYAVFKQDHQYDGNHGYPYGDCAAYTCERHRTYTLCRVFSVSVNGTESGDGTGCIKDPNTSECGCEDSAAGKFHVGKTGCV</sequence>
<keyword evidence="1" id="KW-0732">Signal</keyword>
<gene>
    <name evidence="2" type="ORF">PHYSODRAFT_308801</name>
</gene>
<dbReference type="InParanoid" id="G4YFU8"/>
<dbReference type="RefSeq" id="XP_009514950.1">
    <property type="nucleotide sequence ID" value="XM_009516655.1"/>
</dbReference>